<evidence type="ECO:0000313" key="2">
    <source>
        <dbReference type="Proteomes" id="UP001589627"/>
    </source>
</evidence>
<sequence length="143" mass="14857">MSEPMEFDMQQAIAELRAEQVRIQAAGERMTKVTGTATSKDRMVTATVDGQGRLTGLRLAGTRYRGLAPAELCTRIVSTVRAAQEDAARETASALTGLLPPGLGVPVDGDFDLDAMFDAAVSAAMASAPDANGTSPEGADRDG</sequence>
<organism evidence="1 2">
    <name type="scientific">Actinoallomurus acaciae</name>
    <dbReference type="NCBI Taxonomy" id="502577"/>
    <lineage>
        <taxon>Bacteria</taxon>
        <taxon>Bacillati</taxon>
        <taxon>Actinomycetota</taxon>
        <taxon>Actinomycetes</taxon>
        <taxon>Streptosporangiales</taxon>
        <taxon>Thermomonosporaceae</taxon>
        <taxon>Actinoallomurus</taxon>
    </lineage>
</organism>
<dbReference type="InterPro" id="IPR036894">
    <property type="entry name" value="YbaB-like_sf"/>
</dbReference>
<name>A0ABV5YK17_9ACTN</name>
<dbReference type="EMBL" id="JBHLZP010000198">
    <property type="protein sequence ID" value="MFB9835386.1"/>
    <property type="molecule type" value="Genomic_DNA"/>
</dbReference>
<evidence type="ECO:0000313" key="1">
    <source>
        <dbReference type="EMBL" id="MFB9835386.1"/>
    </source>
</evidence>
<dbReference type="Gene3D" id="3.30.1310.10">
    <property type="entry name" value="Nucleoid-associated protein YbaB-like domain"/>
    <property type="match status" value="1"/>
</dbReference>
<dbReference type="Pfam" id="PF02575">
    <property type="entry name" value="YbaB_DNA_bd"/>
    <property type="match status" value="1"/>
</dbReference>
<comment type="caution">
    <text evidence="1">The sequence shown here is derived from an EMBL/GenBank/DDBJ whole genome shotgun (WGS) entry which is preliminary data.</text>
</comment>
<protein>
    <submittedName>
        <fullName evidence="1">YbaB/EbfC family nucleoid-associated protein</fullName>
    </submittedName>
</protein>
<accession>A0ABV5YK17</accession>
<dbReference type="RefSeq" id="WP_378206781.1">
    <property type="nucleotide sequence ID" value="NZ_JBHLZP010000198.1"/>
</dbReference>
<reference evidence="1 2" key="1">
    <citation type="submission" date="2024-09" db="EMBL/GenBank/DDBJ databases">
        <authorList>
            <person name="Sun Q."/>
            <person name="Mori K."/>
        </authorList>
    </citation>
    <scope>NUCLEOTIDE SEQUENCE [LARGE SCALE GENOMIC DNA]</scope>
    <source>
        <strain evidence="1 2">TBRC 0563</strain>
    </source>
</reference>
<gene>
    <name evidence="1" type="ORF">ACFFNX_24705</name>
</gene>
<dbReference type="InterPro" id="IPR004401">
    <property type="entry name" value="YbaB/EbfC"/>
</dbReference>
<proteinExistence type="predicted"/>
<keyword evidence="2" id="KW-1185">Reference proteome</keyword>
<dbReference type="SUPFAM" id="SSF82607">
    <property type="entry name" value="YbaB-like"/>
    <property type="match status" value="1"/>
</dbReference>
<dbReference type="Proteomes" id="UP001589627">
    <property type="component" value="Unassembled WGS sequence"/>
</dbReference>